<keyword evidence="3" id="KW-1185">Reference proteome</keyword>
<sequence length="82" mass="9690">MNSIFKYYLIVFIIYCIIFNVFTTRRGESNQGERQNRIQIRGITRNIRRNNPSTTLNSAINCIRNLHKQIDTLSEIIAKMLQ</sequence>
<accession>A0A8S9ZHB7</accession>
<feature type="non-terminal residue" evidence="2">
    <location>
        <position position="1"/>
    </location>
</feature>
<proteinExistence type="predicted"/>
<evidence type="ECO:0000256" key="1">
    <source>
        <dbReference type="SAM" id="Phobius"/>
    </source>
</evidence>
<dbReference type="Proteomes" id="UP000605970">
    <property type="component" value="Unassembled WGS sequence"/>
</dbReference>
<gene>
    <name evidence="2" type="ORF">Mgra_00007856</name>
</gene>
<dbReference type="EMBL" id="JABEBT010000095">
    <property type="protein sequence ID" value="KAF7632716.1"/>
    <property type="molecule type" value="Genomic_DNA"/>
</dbReference>
<comment type="caution">
    <text evidence="2">The sequence shown here is derived from an EMBL/GenBank/DDBJ whole genome shotgun (WGS) entry which is preliminary data.</text>
</comment>
<keyword evidence="1" id="KW-0472">Membrane</keyword>
<keyword evidence="1" id="KW-1133">Transmembrane helix</keyword>
<evidence type="ECO:0000313" key="2">
    <source>
        <dbReference type="EMBL" id="KAF7632716.1"/>
    </source>
</evidence>
<organism evidence="2 3">
    <name type="scientific">Meloidogyne graminicola</name>
    <dbReference type="NCBI Taxonomy" id="189291"/>
    <lineage>
        <taxon>Eukaryota</taxon>
        <taxon>Metazoa</taxon>
        <taxon>Ecdysozoa</taxon>
        <taxon>Nematoda</taxon>
        <taxon>Chromadorea</taxon>
        <taxon>Rhabditida</taxon>
        <taxon>Tylenchina</taxon>
        <taxon>Tylenchomorpha</taxon>
        <taxon>Tylenchoidea</taxon>
        <taxon>Meloidogynidae</taxon>
        <taxon>Meloidogyninae</taxon>
        <taxon>Meloidogyne</taxon>
    </lineage>
</organism>
<feature type="transmembrane region" description="Helical" evidence="1">
    <location>
        <begin position="6"/>
        <end position="24"/>
    </location>
</feature>
<evidence type="ECO:0000313" key="3">
    <source>
        <dbReference type="Proteomes" id="UP000605970"/>
    </source>
</evidence>
<reference evidence="2" key="1">
    <citation type="journal article" date="2020" name="Ecol. Evol.">
        <title>Genome structure and content of the rice root-knot nematode (Meloidogyne graminicola).</title>
        <authorList>
            <person name="Phan N.T."/>
            <person name="Danchin E.G.J."/>
            <person name="Klopp C."/>
            <person name="Perfus-Barbeoch L."/>
            <person name="Kozlowski D.K."/>
            <person name="Koutsovoulos G.D."/>
            <person name="Lopez-Roques C."/>
            <person name="Bouchez O."/>
            <person name="Zahm M."/>
            <person name="Besnard G."/>
            <person name="Bellafiore S."/>
        </authorList>
    </citation>
    <scope>NUCLEOTIDE SEQUENCE</scope>
    <source>
        <strain evidence="2">VN-18</strain>
    </source>
</reference>
<name>A0A8S9ZHB7_9BILA</name>
<keyword evidence="1" id="KW-0812">Transmembrane</keyword>
<protein>
    <submittedName>
        <fullName evidence="2">Uncharacterized protein</fullName>
    </submittedName>
</protein>
<dbReference type="AlphaFoldDB" id="A0A8S9ZHB7"/>